<dbReference type="EMBL" id="JBAKAX010000006">
    <property type="protein sequence ID" value="MEL0604098.1"/>
    <property type="molecule type" value="Genomic_DNA"/>
</dbReference>
<comment type="caution">
    <text evidence="1">The sequence shown here is derived from an EMBL/GenBank/DDBJ whole genome shotgun (WGS) entry which is preliminary data.</text>
</comment>
<dbReference type="Proteomes" id="UP001374952">
    <property type="component" value="Unassembled WGS sequence"/>
</dbReference>
<gene>
    <name evidence="1" type="ORF">V6250_07955</name>
</gene>
<protein>
    <submittedName>
        <fullName evidence="1">Sugar efflux transporter</fullName>
    </submittedName>
</protein>
<keyword evidence="2" id="KW-1185">Reference proteome</keyword>
<organism evidence="1 2">
    <name type="scientific">Pseudoalteromonas undina</name>
    <dbReference type="NCBI Taxonomy" id="43660"/>
    <lineage>
        <taxon>Bacteria</taxon>
        <taxon>Pseudomonadati</taxon>
        <taxon>Pseudomonadota</taxon>
        <taxon>Gammaproteobacteria</taxon>
        <taxon>Alteromonadales</taxon>
        <taxon>Pseudoalteromonadaceae</taxon>
        <taxon>Pseudoalteromonas</taxon>
    </lineage>
</organism>
<evidence type="ECO:0000313" key="2">
    <source>
        <dbReference type="Proteomes" id="UP001374952"/>
    </source>
</evidence>
<name>A0ACC6R4X1_9GAMM</name>
<proteinExistence type="predicted"/>
<accession>A0ACC6R4X1</accession>
<reference evidence="1" key="1">
    <citation type="submission" date="2024-02" db="EMBL/GenBank/DDBJ databases">
        <title>Bacteria isolated from the canopy kelp, Nereocystis luetkeana.</title>
        <authorList>
            <person name="Pfister C.A."/>
            <person name="Younker I.T."/>
            <person name="Light S.H."/>
        </authorList>
    </citation>
    <scope>NUCLEOTIDE SEQUENCE</scope>
    <source>
        <strain evidence="1">TN.2.01</strain>
    </source>
</reference>
<evidence type="ECO:0000313" key="1">
    <source>
        <dbReference type="EMBL" id="MEL0604098.1"/>
    </source>
</evidence>
<sequence length="392" mass="43087">MIFKRALSLPVLFIFITSSLQAFLFSLTLPTLSYYISEKFSADAFSIGMFFILIALSGIVISQLMGNLSDKLTDRRPLITFGLFSGAISCYIFSEAHTYIVALLAGVTFFSISFSSISQIFAHAREYAEQSFNRKEIVMFNTSLRALSAFSWVGGPALGFILLNYFNFYSYYKLIALLYIACTALALFVLPAATISSSKVMTNAKPNALIAIAFIAFSLMFACNQAYIIALPLYVTQELGVDVSWSGWLMGTAAAIEIPIMLFAGWLGTRFAISSLVCIGAIAPIVLYLGFWQATELWILFPLQISNALMIGFIAGLGMTWFQDLMPNKTGAASALFWNTTNVGNILGAVIIASFAQLLGYRDVYLINTIMAITATILLLYAARRTMTIRVN</sequence>